<evidence type="ECO:0000313" key="1">
    <source>
        <dbReference type="EMBL" id="GFO07110.1"/>
    </source>
</evidence>
<dbReference type="Proteomes" id="UP000735302">
    <property type="component" value="Unassembled WGS sequence"/>
</dbReference>
<name>A0AAV4AJU7_9GAST</name>
<protein>
    <recommendedName>
        <fullName evidence="3">Integrase catalytic domain-containing protein</fullName>
    </recommendedName>
</protein>
<organism evidence="1 2">
    <name type="scientific">Plakobranchus ocellatus</name>
    <dbReference type="NCBI Taxonomy" id="259542"/>
    <lineage>
        <taxon>Eukaryota</taxon>
        <taxon>Metazoa</taxon>
        <taxon>Spiralia</taxon>
        <taxon>Lophotrochozoa</taxon>
        <taxon>Mollusca</taxon>
        <taxon>Gastropoda</taxon>
        <taxon>Heterobranchia</taxon>
        <taxon>Euthyneura</taxon>
        <taxon>Panpulmonata</taxon>
        <taxon>Sacoglossa</taxon>
        <taxon>Placobranchoidea</taxon>
        <taxon>Plakobranchidae</taxon>
        <taxon>Plakobranchus</taxon>
    </lineage>
</organism>
<reference evidence="1 2" key="1">
    <citation type="journal article" date="2021" name="Elife">
        <title>Chloroplast acquisition without the gene transfer in kleptoplastic sea slugs, Plakobranchus ocellatus.</title>
        <authorList>
            <person name="Maeda T."/>
            <person name="Takahashi S."/>
            <person name="Yoshida T."/>
            <person name="Shimamura S."/>
            <person name="Takaki Y."/>
            <person name="Nagai Y."/>
            <person name="Toyoda A."/>
            <person name="Suzuki Y."/>
            <person name="Arimoto A."/>
            <person name="Ishii H."/>
            <person name="Satoh N."/>
            <person name="Nishiyama T."/>
            <person name="Hasebe M."/>
            <person name="Maruyama T."/>
            <person name="Minagawa J."/>
            <person name="Obokata J."/>
            <person name="Shigenobu S."/>
        </authorList>
    </citation>
    <scope>NUCLEOTIDE SEQUENCE [LARGE SCALE GENOMIC DNA]</scope>
</reference>
<sequence length="87" mass="9980">MFSRHDIPKIPISDNGPNYVSPLLEFPMVVIAHKSLNHSDELFKIPIFRVSRRRRCRCAECTVVRRGEEKSLTDTVVLTLDSLKTPT</sequence>
<dbReference type="AlphaFoldDB" id="A0AAV4AJU7"/>
<keyword evidence="2" id="KW-1185">Reference proteome</keyword>
<proteinExistence type="predicted"/>
<dbReference type="EMBL" id="BLXT01003835">
    <property type="protein sequence ID" value="GFO07110.1"/>
    <property type="molecule type" value="Genomic_DNA"/>
</dbReference>
<evidence type="ECO:0000313" key="2">
    <source>
        <dbReference type="Proteomes" id="UP000735302"/>
    </source>
</evidence>
<evidence type="ECO:0008006" key="3">
    <source>
        <dbReference type="Google" id="ProtNLM"/>
    </source>
</evidence>
<comment type="caution">
    <text evidence="1">The sequence shown here is derived from an EMBL/GenBank/DDBJ whole genome shotgun (WGS) entry which is preliminary data.</text>
</comment>
<gene>
    <name evidence="1" type="ORF">PoB_003361500</name>
</gene>
<accession>A0AAV4AJU7</accession>